<evidence type="ECO:0000259" key="8">
    <source>
        <dbReference type="Pfam" id="PF02805"/>
    </source>
</evidence>
<evidence type="ECO:0000313" key="10">
    <source>
        <dbReference type="Proteomes" id="UP000761534"/>
    </source>
</evidence>
<feature type="region of interest" description="Disordered" evidence="6">
    <location>
        <begin position="250"/>
        <end position="313"/>
    </location>
</feature>
<feature type="region of interest" description="Disordered" evidence="6">
    <location>
        <begin position="122"/>
        <end position="143"/>
    </location>
</feature>
<keyword evidence="2" id="KW-0808">Transferase</keyword>
<dbReference type="Gene3D" id="1.10.10.60">
    <property type="entry name" value="Homeodomain-like"/>
    <property type="match status" value="1"/>
</dbReference>
<keyword evidence="10" id="KW-1185">Reference proteome</keyword>
<feature type="compositionally biased region" description="Polar residues" evidence="6">
    <location>
        <begin position="81"/>
        <end position="93"/>
    </location>
</feature>
<gene>
    <name evidence="9" type="ORF">TRICI_002865</name>
</gene>
<dbReference type="Pfam" id="PF00165">
    <property type="entry name" value="HTH_AraC"/>
    <property type="match status" value="1"/>
</dbReference>
<evidence type="ECO:0000313" key="9">
    <source>
        <dbReference type="EMBL" id="KAA8914577.1"/>
    </source>
</evidence>
<dbReference type="OrthoDB" id="2447880at2759"/>
<feature type="compositionally biased region" description="Polar residues" evidence="6">
    <location>
        <begin position="185"/>
        <end position="194"/>
    </location>
</feature>
<evidence type="ECO:0000256" key="3">
    <source>
        <dbReference type="ARBA" id="ARBA00023015"/>
    </source>
</evidence>
<evidence type="ECO:0000256" key="6">
    <source>
        <dbReference type="SAM" id="MobiDB-lite"/>
    </source>
</evidence>
<evidence type="ECO:0008006" key="11">
    <source>
        <dbReference type="Google" id="ProtNLM"/>
    </source>
</evidence>
<feature type="domain" description="HTH araC/xylS-type" evidence="7">
    <location>
        <begin position="211"/>
        <end position="239"/>
    </location>
</feature>
<dbReference type="SUPFAM" id="SSF46689">
    <property type="entry name" value="Homeodomain-like"/>
    <property type="match status" value="1"/>
</dbReference>
<feature type="compositionally biased region" description="Polar residues" evidence="6">
    <location>
        <begin position="250"/>
        <end position="277"/>
    </location>
</feature>
<dbReference type="Pfam" id="PF02805">
    <property type="entry name" value="Ada_Zn_binding"/>
    <property type="match status" value="1"/>
</dbReference>
<dbReference type="Gene3D" id="3.40.10.10">
    <property type="entry name" value="DNA Methylphosphotriester Repair Domain"/>
    <property type="match status" value="1"/>
</dbReference>
<dbReference type="GO" id="GO:0032259">
    <property type="term" value="P:methylation"/>
    <property type="evidence" value="ECO:0007669"/>
    <property type="project" value="UniProtKB-KW"/>
</dbReference>
<evidence type="ECO:0000256" key="4">
    <source>
        <dbReference type="ARBA" id="ARBA00023159"/>
    </source>
</evidence>
<keyword evidence="4" id="KW-0010">Activator</keyword>
<dbReference type="GO" id="GO:0006281">
    <property type="term" value="P:DNA repair"/>
    <property type="evidence" value="ECO:0007669"/>
    <property type="project" value="InterPro"/>
</dbReference>
<reference evidence="9" key="1">
    <citation type="journal article" date="2019" name="G3 (Bethesda)">
        <title>Genome Assemblies of Two Rare Opportunistic Yeast Pathogens: Diutina rugosa (syn. Candida rugosa) and Trichomonascus ciferrii (syn. Candida ciferrii).</title>
        <authorList>
            <person name="Mixao V."/>
            <person name="Saus E."/>
            <person name="Hansen A.P."/>
            <person name="Lass-Florl C."/>
            <person name="Gabaldon T."/>
        </authorList>
    </citation>
    <scope>NUCLEOTIDE SEQUENCE</scope>
    <source>
        <strain evidence="9">CBS 4856</strain>
    </source>
</reference>
<evidence type="ECO:0000256" key="5">
    <source>
        <dbReference type="ARBA" id="ARBA00023163"/>
    </source>
</evidence>
<feature type="region of interest" description="Disordered" evidence="6">
    <location>
        <begin position="81"/>
        <end position="101"/>
    </location>
</feature>
<evidence type="ECO:0000256" key="2">
    <source>
        <dbReference type="ARBA" id="ARBA00022603"/>
    </source>
</evidence>
<dbReference type="InterPro" id="IPR035451">
    <property type="entry name" value="Ada-like_dom_sf"/>
</dbReference>
<sequence>MVYYSVTGSGVYCRPECELLAGQNDVSMYESTGAAEAQELKPCNECKPELEVRVGNQVIDSTVSTVNASIGLNLPRHQRSCSTLGGSSQQQPSAVEAAGWRPRRASIASGHIPAATKALTDLQAEKNSHRSASRRDSHHRGGSDHARLVVEACRNIAAAAVASAYTSRDSDDSSDSSPSPRAGGVSSSSRRNSTGGKFQRKKRRGGILGFKELANKAGLSPWHFHRVFRSVTGLTPKAYGEACWQAVTTNGVSPEDQPQTATTTTNKQPQPQSQPQHVASPPLSPSAPAPPVPAAPPQEGEAQPPQPAYYLPSSKPEEILNASTILDHTPSLSTTEPAQLFNNNWLDNPSSSLMMDTEPGVTPNINPATEDMLNLTLDPNSSDLHMNQFLDQSPMQDWLGTGGLDDKDPLLFAGSEWVEPTPL</sequence>
<dbReference type="GO" id="GO:0003700">
    <property type="term" value="F:DNA-binding transcription factor activity"/>
    <property type="evidence" value="ECO:0007669"/>
    <property type="project" value="InterPro"/>
</dbReference>
<dbReference type="InterPro" id="IPR009057">
    <property type="entry name" value="Homeodomain-like_sf"/>
</dbReference>
<comment type="caution">
    <text evidence="9">The sequence shown here is derived from an EMBL/GenBank/DDBJ whole genome shotgun (WGS) entry which is preliminary data.</text>
</comment>
<dbReference type="GO" id="GO:0008168">
    <property type="term" value="F:methyltransferase activity"/>
    <property type="evidence" value="ECO:0007669"/>
    <property type="project" value="UniProtKB-KW"/>
</dbReference>
<feature type="compositionally biased region" description="Pro residues" evidence="6">
    <location>
        <begin position="282"/>
        <end position="296"/>
    </location>
</feature>
<keyword evidence="5" id="KW-0804">Transcription</keyword>
<dbReference type="InterPro" id="IPR004026">
    <property type="entry name" value="Ada_DNA_repair_Zn-bd"/>
</dbReference>
<feature type="compositionally biased region" description="Basic and acidic residues" evidence="6">
    <location>
        <begin position="123"/>
        <end position="143"/>
    </location>
</feature>
<comment type="cofactor">
    <cofactor evidence="1">
        <name>Zn(2+)</name>
        <dbReference type="ChEBI" id="CHEBI:29105"/>
    </cofactor>
</comment>
<keyword evidence="2" id="KW-0489">Methyltransferase</keyword>
<dbReference type="GO" id="GO:0008270">
    <property type="term" value="F:zinc ion binding"/>
    <property type="evidence" value="ECO:0007669"/>
    <property type="project" value="InterPro"/>
</dbReference>
<dbReference type="EMBL" id="SWFS01000198">
    <property type="protein sequence ID" value="KAA8914577.1"/>
    <property type="molecule type" value="Genomic_DNA"/>
</dbReference>
<dbReference type="AlphaFoldDB" id="A0A642V4R2"/>
<dbReference type="VEuPathDB" id="FungiDB:TRICI_002865"/>
<feature type="domain" description="Ada DNA repair metal-binding" evidence="8">
    <location>
        <begin position="3"/>
        <end position="49"/>
    </location>
</feature>
<accession>A0A642V4R2</accession>
<keyword evidence="3" id="KW-0805">Transcription regulation</keyword>
<dbReference type="GO" id="GO:0043565">
    <property type="term" value="F:sequence-specific DNA binding"/>
    <property type="evidence" value="ECO:0007669"/>
    <property type="project" value="InterPro"/>
</dbReference>
<evidence type="ECO:0000256" key="1">
    <source>
        <dbReference type="ARBA" id="ARBA00001947"/>
    </source>
</evidence>
<dbReference type="SUPFAM" id="SSF57884">
    <property type="entry name" value="Ada DNA repair protein, N-terminal domain (N-Ada 10)"/>
    <property type="match status" value="1"/>
</dbReference>
<organism evidence="9 10">
    <name type="scientific">Trichomonascus ciferrii</name>
    <dbReference type="NCBI Taxonomy" id="44093"/>
    <lineage>
        <taxon>Eukaryota</taxon>
        <taxon>Fungi</taxon>
        <taxon>Dikarya</taxon>
        <taxon>Ascomycota</taxon>
        <taxon>Saccharomycotina</taxon>
        <taxon>Dipodascomycetes</taxon>
        <taxon>Dipodascales</taxon>
        <taxon>Trichomonascaceae</taxon>
        <taxon>Trichomonascus</taxon>
        <taxon>Trichomonascus ciferrii complex</taxon>
    </lineage>
</organism>
<protein>
    <recommendedName>
        <fullName evidence="11">HTH araC/xylS-type domain-containing protein</fullName>
    </recommendedName>
</protein>
<feature type="region of interest" description="Disordered" evidence="6">
    <location>
        <begin position="164"/>
        <end position="204"/>
    </location>
</feature>
<name>A0A642V4R2_9ASCO</name>
<evidence type="ECO:0000259" key="7">
    <source>
        <dbReference type="Pfam" id="PF00165"/>
    </source>
</evidence>
<dbReference type="InterPro" id="IPR018060">
    <property type="entry name" value="HTH_AraC"/>
</dbReference>
<proteinExistence type="predicted"/>
<dbReference type="Proteomes" id="UP000761534">
    <property type="component" value="Unassembled WGS sequence"/>
</dbReference>